<evidence type="ECO:0000259" key="5">
    <source>
        <dbReference type="PROSITE" id="PS51671"/>
    </source>
</evidence>
<dbReference type="InterPro" id="IPR045865">
    <property type="entry name" value="ACT-like_dom_sf"/>
</dbReference>
<dbReference type="InterPro" id="IPR002376">
    <property type="entry name" value="Formyl_transf_N"/>
</dbReference>
<evidence type="ECO:0000313" key="6">
    <source>
        <dbReference type="EMBL" id="MBD2502580.1"/>
    </source>
</evidence>
<dbReference type="HAMAP" id="MF_01927">
    <property type="entry name" value="PurU"/>
    <property type="match status" value="1"/>
</dbReference>
<dbReference type="PRINTS" id="PR01575">
    <property type="entry name" value="FFH4HYDRLASE"/>
</dbReference>
<sequence length="284" mass="32201">MTNPTATLLISCPDQRGLVAKFANFIYANGGNIIHADQHTDFAAGLFLTRIEWQLAGFNLPREIIGAAFNAIAQPLGAKWELHFSDTIPRIAIWVSRQDHCLYDLIWRQRAKEIAAQIPLIISNHPQLKVVADQFGIDFHHIPINKDNKAEQEAKQLELLQQYQIDLVVLAKYMQIVSADFIDKFPQIINIHHSFLPAFVGANPYHRAFERGVKVIGATAHYATPELDAGPIIEQDVVRVSHRDEVEDLIRKGKDLERVVLARAVRLHLQNRVLVYGNRTVVFE</sequence>
<dbReference type="NCBIfam" id="NF004684">
    <property type="entry name" value="PRK06027.1"/>
    <property type="match status" value="1"/>
</dbReference>
<dbReference type="InterPro" id="IPR036477">
    <property type="entry name" value="Formyl_transf_N_sf"/>
</dbReference>
<dbReference type="GO" id="GO:0008864">
    <property type="term" value="F:formyltetrahydrofolate deformylase activity"/>
    <property type="evidence" value="ECO:0007669"/>
    <property type="project" value="UniProtKB-EC"/>
</dbReference>
<dbReference type="EC" id="3.5.1.10" evidence="3 4"/>
<dbReference type="InterPro" id="IPR044074">
    <property type="entry name" value="PurU_ACT"/>
</dbReference>
<dbReference type="SUPFAM" id="SSF55021">
    <property type="entry name" value="ACT-like"/>
    <property type="match status" value="1"/>
</dbReference>
<dbReference type="InterPro" id="IPR004810">
    <property type="entry name" value="PurU"/>
</dbReference>
<organism evidence="6 7">
    <name type="scientific">Anabaena azotica FACHB-119</name>
    <dbReference type="NCBI Taxonomy" id="947527"/>
    <lineage>
        <taxon>Bacteria</taxon>
        <taxon>Bacillati</taxon>
        <taxon>Cyanobacteriota</taxon>
        <taxon>Cyanophyceae</taxon>
        <taxon>Nostocales</taxon>
        <taxon>Nostocaceae</taxon>
        <taxon>Anabaena</taxon>
        <taxon>Anabaena azotica</taxon>
    </lineage>
</organism>
<evidence type="ECO:0000256" key="3">
    <source>
        <dbReference type="HAMAP-Rule" id="MF_01927"/>
    </source>
</evidence>
<dbReference type="PIRSF" id="PIRSF036480">
    <property type="entry name" value="FormyFH4_hydr"/>
    <property type="match status" value="1"/>
</dbReference>
<evidence type="ECO:0000256" key="2">
    <source>
        <dbReference type="ARBA" id="ARBA00022801"/>
    </source>
</evidence>
<dbReference type="SUPFAM" id="SSF53328">
    <property type="entry name" value="Formyltransferase"/>
    <property type="match status" value="1"/>
</dbReference>
<dbReference type="Pfam" id="PF01842">
    <property type="entry name" value="ACT"/>
    <property type="match status" value="1"/>
</dbReference>
<dbReference type="Gene3D" id="3.40.50.170">
    <property type="entry name" value="Formyl transferase, N-terminal domain"/>
    <property type="match status" value="1"/>
</dbReference>
<gene>
    <name evidence="3 6" type="primary">purU</name>
    <name evidence="6" type="ORF">H6G83_18510</name>
</gene>
<keyword evidence="2 3" id="KW-0378">Hydrolase</keyword>
<comment type="catalytic activity">
    <reaction evidence="3">
        <text>(6R)-10-formyltetrahydrofolate + H2O = (6S)-5,6,7,8-tetrahydrofolate + formate + H(+)</text>
        <dbReference type="Rhea" id="RHEA:19833"/>
        <dbReference type="ChEBI" id="CHEBI:15377"/>
        <dbReference type="ChEBI" id="CHEBI:15378"/>
        <dbReference type="ChEBI" id="CHEBI:15740"/>
        <dbReference type="ChEBI" id="CHEBI:57453"/>
        <dbReference type="ChEBI" id="CHEBI:195366"/>
        <dbReference type="EC" id="3.5.1.10"/>
    </reaction>
</comment>
<dbReference type="EMBL" id="JACJSG010000025">
    <property type="protein sequence ID" value="MBD2502580.1"/>
    <property type="molecule type" value="Genomic_DNA"/>
</dbReference>
<comment type="caution">
    <text evidence="6">The sequence shown here is derived from an EMBL/GenBank/DDBJ whole genome shotgun (WGS) entry which is preliminary data.</text>
</comment>
<keyword evidence="1 3" id="KW-0554">One-carbon metabolism</keyword>
<dbReference type="PROSITE" id="PS51671">
    <property type="entry name" value="ACT"/>
    <property type="match status" value="1"/>
</dbReference>
<keyword evidence="7" id="KW-1185">Reference proteome</keyword>
<dbReference type="InterPro" id="IPR002912">
    <property type="entry name" value="ACT_dom"/>
</dbReference>
<proteinExistence type="inferred from homology"/>
<feature type="domain" description="ACT" evidence="5">
    <location>
        <begin position="7"/>
        <end position="87"/>
    </location>
</feature>
<dbReference type="Proteomes" id="UP000661112">
    <property type="component" value="Unassembled WGS sequence"/>
</dbReference>
<dbReference type="PANTHER" id="PTHR42706">
    <property type="entry name" value="FORMYLTETRAHYDROFOLATE DEFORMYLASE"/>
    <property type="match status" value="1"/>
</dbReference>
<dbReference type="RefSeq" id="WP_190474966.1">
    <property type="nucleotide sequence ID" value="NZ_JACJSG010000025.1"/>
</dbReference>
<comment type="similarity">
    <text evidence="3">Belongs to the PurU family.</text>
</comment>
<keyword evidence="3" id="KW-0658">Purine biosynthesis</keyword>
<reference evidence="6 7" key="1">
    <citation type="journal article" date="2020" name="ISME J.">
        <title>Comparative genomics reveals insights into cyanobacterial evolution and habitat adaptation.</title>
        <authorList>
            <person name="Chen M.Y."/>
            <person name="Teng W.K."/>
            <person name="Zhao L."/>
            <person name="Hu C.X."/>
            <person name="Zhou Y.K."/>
            <person name="Han B.P."/>
            <person name="Song L.R."/>
            <person name="Shu W.S."/>
        </authorList>
    </citation>
    <scope>NUCLEOTIDE SEQUENCE [LARGE SCALE GENOMIC DNA]</scope>
    <source>
        <strain evidence="6 7">FACHB-119</strain>
    </source>
</reference>
<evidence type="ECO:0000256" key="4">
    <source>
        <dbReference type="NCBIfam" id="TIGR00655"/>
    </source>
</evidence>
<dbReference type="Pfam" id="PF00551">
    <property type="entry name" value="Formyl_trans_N"/>
    <property type="match status" value="1"/>
</dbReference>
<evidence type="ECO:0000313" key="7">
    <source>
        <dbReference type="Proteomes" id="UP000661112"/>
    </source>
</evidence>
<feature type="active site" evidence="3">
    <location>
        <position position="228"/>
    </location>
</feature>
<dbReference type="CDD" id="cd04875">
    <property type="entry name" value="ACT_F4HF-DF"/>
    <property type="match status" value="1"/>
</dbReference>
<accession>A0ABR8D8H6</accession>
<comment type="function">
    <text evidence="3">Catalyzes the hydrolysis of 10-formyltetrahydrofolate (formyl-FH4) to formate and tetrahydrofolate (FH4).</text>
</comment>
<dbReference type="NCBIfam" id="TIGR00655">
    <property type="entry name" value="PurU"/>
    <property type="match status" value="1"/>
</dbReference>
<dbReference type="PANTHER" id="PTHR42706:SF1">
    <property type="entry name" value="FORMYLTETRAHYDROFOLATE DEFORMYLASE 2, MITOCHONDRIAL"/>
    <property type="match status" value="1"/>
</dbReference>
<dbReference type="CDD" id="cd08648">
    <property type="entry name" value="FMT_core_Formyl-FH4-Hydrolase_C"/>
    <property type="match status" value="1"/>
</dbReference>
<protein>
    <recommendedName>
        <fullName evidence="3 4">Formyltetrahydrofolate deformylase</fullName>
        <ecNumber evidence="3 4">3.5.1.10</ecNumber>
    </recommendedName>
    <alternativeName>
        <fullName evidence="3">Formyl-FH(4) hydrolase</fullName>
    </alternativeName>
</protein>
<evidence type="ECO:0000256" key="1">
    <source>
        <dbReference type="ARBA" id="ARBA00022563"/>
    </source>
</evidence>
<dbReference type="InterPro" id="IPR041729">
    <property type="entry name" value="Formyl-FH4-Hydrolase_C"/>
</dbReference>
<dbReference type="Gene3D" id="3.30.70.260">
    <property type="match status" value="1"/>
</dbReference>
<name>A0ABR8D8H6_9NOST</name>
<comment type="pathway">
    <text evidence="3">Purine metabolism; IMP biosynthesis via de novo pathway; formate from 10-formyl-5,6,7,8-tetrahydrofolate: step 1/1.</text>
</comment>